<protein>
    <submittedName>
        <fullName evidence="2">Uncharacterized protein</fullName>
    </submittedName>
</protein>
<dbReference type="EMBL" id="UZAL01042980">
    <property type="protein sequence ID" value="VDP80715.1"/>
    <property type="molecule type" value="Genomic_DNA"/>
</dbReference>
<gene>
    <name evidence="2" type="ORF">SMTD_LOCUS19777</name>
</gene>
<feature type="compositionally biased region" description="Polar residues" evidence="1">
    <location>
        <begin position="65"/>
        <end position="76"/>
    </location>
</feature>
<dbReference type="Proteomes" id="UP000269396">
    <property type="component" value="Unassembled WGS sequence"/>
</dbReference>
<name>A0A183PZJ1_9TREM</name>
<keyword evidence="3" id="KW-1185">Reference proteome</keyword>
<feature type="region of interest" description="Disordered" evidence="1">
    <location>
        <begin position="65"/>
        <end position="85"/>
    </location>
</feature>
<feature type="compositionally biased region" description="Basic and acidic residues" evidence="1">
    <location>
        <begin position="1"/>
        <end position="13"/>
    </location>
</feature>
<feature type="compositionally biased region" description="Polar residues" evidence="1">
    <location>
        <begin position="18"/>
        <end position="29"/>
    </location>
</feature>
<evidence type="ECO:0000313" key="2">
    <source>
        <dbReference type="EMBL" id="VDP80715.1"/>
    </source>
</evidence>
<sequence>MGHIPTVEEHMELKTTVCKPTSKSESPIRTSRQFYYRKLKRRELLQPSSKNASIYKQLSKQEAQCPSTGYHQQQLSVEEYKPASK</sequence>
<reference evidence="2 3" key="1">
    <citation type="submission" date="2018-11" db="EMBL/GenBank/DDBJ databases">
        <authorList>
            <consortium name="Pathogen Informatics"/>
        </authorList>
    </citation>
    <scope>NUCLEOTIDE SEQUENCE [LARGE SCALE GENOMIC DNA]</scope>
    <source>
        <strain>Denwood</strain>
        <strain evidence="3">Zambia</strain>
    </source>
</reference>
<proteinExistence type="predicted"/>
<feature type="region of interest" description="Disordered" evidence="1">
    <location>
        <begin position="1"/>
        <end position="29"/>
    </location>
</feature>
<evidence type="ECO:0000256" key="1">
    <source>
        <dbReference type="SAM" id="MobiDB-lite"/>
    </source>
</evidence>
<dbReference type="AlphaFoldDB" id="A0A183PZJ1"/>
<evidence type="ECO:0000313" key="3">
    <source>
        <dbReference type="Proteomes" id="UP000269396"/>
    </source>
</evidence>
<organism evidence="2 3">
    <name type="scientific">Schistosoma mattheei</name>
    <dbReference type="NCBI Taxonomy" id="31246"/>
    <lineage>
        <taxon>Eukaryota</taxon>
        <taxon>Metazoa</taxon>
        <taxon>Spiralia</taxon>
        <taxon>Lophotrochozoa</taxon>
        <taxon>Platyhelminthes</taxon>
        <taxon>Trematoda</taxon>
        <taxon>Digenea</taxon>
        <taxon>Strigeidida</taxon>
        <taxon>Schistosomatoidea</taxon>
        <taxon>Schistosomatidae</taxon>
        <taxon>Schistosoma</taxon>
    </lineage>
</organism>
<accession>A0A183PZJ1</accession>